<evidence type="ECO:0000313" key="3">
    <source>
        <dbReference type="Proteomes" id="UP000231276"/>
    </source>
</evidence>
<dbReference type="Proteomes" id="UP000231276">
    <property type="component" value="Unassembled WGS sequence"/>
</dbReference>
<keyword evidence="1" id="KW-0472">Membrane</keyword>
<accession>A0A2H0DWR4</accession>
<gene>
    <name evidence="2" type="ORF">COW82_01025</name>
</gene>
<dbReference type="EMBL" id="PCTS01000014">
    <property type="protein sequence ID" value="PIP86622.1"/>
    <property type="molecule type" value="Genomic_DNA"/>
</dbReference>
<sequence length="345" mass="37622">MKNNKNQFQDSIVKILAVVGAIAVLSVGGFITVTVLKNIPDIFGNIAAQVVSITQRFIPAERIIVTLSDENPVNGDLVRLSFEHQNKNDDGSYSFFYECREGVHFERAASDEVIFCNTPYNFINQDNTFSFRVFSAGEGSSGVPLSVNFVQNNSERISERGQSVLNIRGEKNIDSTMVIIRGGEDGNRPAKRTPGQKIEEEILFNQTSGSTAGVSNPNGIPDLKATILAVGRIDRETNVFTATSSIPQADRGAVKFEILNVGTKSTGSWHFNVVVPTFPAFIYHSKSQPSLLPGDKIEYTIGFDSIKNDGAENVIVVNADPIGSIKESLETNNIVKSVLPAYNIE</sequence>
<name>A0A2H0DWR4_9BACT</name>
<dbReference type="Gene3D" id="2.60.40.10">
    <property type="entry name" value="Immunoglobulins"/>
    <property type="match status" value="1"/>
</dbReference>
<organism evidence="2 3">
    <name type="scientific">Candidatus Campbellbacteria bacterium CG22_combo_CG10-13_8_21_14_all_43_18</name>
    <dbReference type="NCBI Taxonomy" id="1974530"/>
    <lineage>
        <taxon>Bacteria</taxon>
        <taxon>Candidatus Campbelliibacteriota</taxon>
    </lineage>
</organism>
<comment type="caution">
    <text evidence="2">The sequence shown here is derived from an EMBL/GenBank/DDBJ whole genome shotgun (WGS) entry which is preliminary data.</text>
</comment>
<feature type="transmembrane region" description="Helical" evidence="1">
    <location>
        <begin position="12"/>
        <end position="36"/>
    </location>
</feature>
<evidence type="ECO:0008006" key="4">
    <source>
        <dbReference type="Google" id="ProtNLM"/>
    </source>
</evidence>
<evidence type="ECO:0000256" key="1">
    <source>
        <dbReference type="SAM" id="Phobius"/>
    </source>
</evidence>
<keyword evidence="1" id="KW-1133">Transmembrane helix</keyword>
<keyword evidence="1" id="KW-0812">Transmembrane</keyword>
<protein>
    <recommendedName>
        <fullName evidence="4">CARDB domain-containing protein</fullName>
    </recommendedName>
</protein>
<reference evidence="2 3" key="1">
    <citation type="submission" date="2017-09" db="EMBL/GenBank/DDBJ databases">
        <title>Depth-based differentiation of microbial function through sediment-hosted aquifers and enrichment of novel symbionts in the deep terrestrial subsurface.</title>
        <authorList>
            <person name="Probst A.J."/>
            <person name="Ladd B."/>
            <person name="Jarett J.K."/>
            <person name="Geller-Mcgrath D.E."/>
            <person name="Sieber C.M."/>
            <person name="Emerson J.B."/>
            <person name="Anantharaman K."/>
            <person name="Thomas B.C."/>
            <person name="Malmstrom R."/>
            <person name="Stieglmeier M."/>
            <person name="Klingl A."/>
            <person name="Woyke T."/>
            <person name="Ryan C.M."/>
            <person name="Banfield J.F."/>
        </authorList>
    </citation>
    <scope>NUCLEOTIDE SEQUENCE [LARGE SCALE GENOMIC DNA]</scope>
    <source>
        <strain evidence="2">CG22_combo_CG10-13_8_21_14_all_43_18</strain>
    </source>
</reference>
<dbReference type="AlphaFoldDB" id="A0A2H0DWR4"/>
<evidence type="ECO:0000313" key="2">
    <source>
        <dbReference type="EMBL" id="PIP86622.1"/>
    </source>
</evidence>
<proteinExistence type="predicted"/>
<dbReference type="InterPro" id="IPR013783">
    <property type="entry name" value="Ig-like_fold"/>
</dbReference>